<dbReference type="InterPro" id="IPR000757">
    <property type="entry name" value="Beta-glucanase-like"/>
</dbReference>
<evidence type="ECO:0000259" key="3">
    <source>
        <dbReference type="PROSITE" id="PS51762"/>
    </source>
</evidence>
<feature type="domain" description="GH16" evidence="3">
    <location>
        <begin position="16"/>
        <end position="279"/>
    </location>
</feature>
<evidence type="ECO:0000256" key="2">
    <source>
        <dbReference type="SAM" id="SignalP"/>
    </source>
</evidence>
<dbReference type="Proteomes" id="UP001355207">
    <property type="component" value="Chromosome 2"/>
</dbReference>
<dbReference type="AlphaFoldDB" id="A0AAX4JQ14"/>
<keyword evidence="2" id="KW-0732">Signal</keyword>
<sequence>MISRLAAILLLGAGALVVNAAKYPLTESHSGSTFFDGWKFPVETYDNTTSGDVFWATAQNTSLLYVNDAGRAILKVDNTSTVVYNEKRYAPKLLSKTEYAPGTVFVMDAVHVPYGCSVWGAFWTQGTNWPYNGEIDIFEGVNQRTHNMMALHTGNTCTVDTSVSMTGNVTVEDCDQFTDSSSGCTIYDENTYSYGEAFSQAGGGVWVAEWTNEAIKIWFITRSNVPSNMTATASTFDTSGLGTPTAVYSSSTCDLESLFGSIDITLCGDFAGEASVLEATCPTLATDKTCYTTYVINDGSTTYANAYFELNYINIYTNNATTTSSSSTTTTAAGVSSKTSSSSSSAVKNSVDMMTPTKGLSFLAALGVIMGLIL</sequence>
<dbReference type="SUPFAM" id="SSF49899">
    <property type="entry name" value="Concanavalin A-like lectins/glucanases"/>
    <property type="match status" value="1"/>
</dbReference>
<dbReference type="PANTHER" id="PTHR10963:SF24">
    <property type="entry name" value="GLYCOSIDASE C21B10.07-RELATED"/>
    <property type="match status" value="1"/>
</dbReference>
<protein>
    <recommendedName>
        <fullName evidence="3">GH16 domain-containing protein</fullName>
    </recommendedName>
</protein>
<name>A0AAX4JQ14_9TREE</name>
<feature type="chain" id="PRO_5043881446" description="GH16 domain-containing protein" evidence="2">
    <location>
        <begin position="21"/>
        <end position="374"/>
    </location>
</feature>
<organism evidence="4 5">
    <name type="scientific">Kwoniella dendrophila CBS 6074</name>
    <dbReference type="NCBI Taxonomy" id="1295534"/>
    <lineage>
        <taxon>Eukaryota</taxon>
        <taxon>Fungi</taxon>
        <taxon>Dikarya</taxon>
        <taxon>Basidiomycota</taxon>
        <taxon>Agaricomycotina</taxon>
        <taxon>Tremellomycetes</taxon>
        <taxon>Tremellales</taxon>
        <taxon>Cryptococcaceae</taxon>
        <taxon>Kwoniella</taxon>
    </lineage>
</organism>
<dbReference type="PANTHER" id="PTHR10963">
    <property type="entry name" value="GLYCOSYL HYDROLASE-RELATED"/>
    <property type="match status" value="1"/>
</dbReference>
<feature type="signal peptide" evidence="2">
    <location>
        <begin position="1"/>
        <end position="20"/>
    </location>
</feature>
<evidence type="ECO:0000313" key="5">
    <source>
        <dbReference type="Proteomes" id="UP001355207"/>
    </source>
</evidence>
<dbReference type="GO" id="GO:0004553">
    <property type="term" value="F:hydrolase activity, hydrolyzing O-glycosyl compounds"/>
    <property type="evidence" value="ECO:0007669"/>
    <property type="project" value="InterPro"/>
</dbReference>
<dbReference type="CDD" id="cd02181">
    <property type="entry name" value="GH16_fungal_Lam16A_glucanase"/>
    <property type="match status" value="1"/>
</dbReference>
<dbReference type="InterPro" id="IPR013320">
    <property type="entry name" value="ConA-like_dom_sf"/>
</dbReference>
<dbReference type="RefSeq" id="XP_066073403.1">
    <property type="nucleotide sequence ID" value="XM_066217306.1"/>
</dbReference>
<accession>A0AAX4JQ14</accession>
<evidence type="ECO:0000313" key="4">
    <source>
        <dbReference type="EMBL" id="WWC86640.1"/>
    </source>
</evidence>
<feature type="region of interest" description="Disordered" evidence="1">
    <location>
        <begin position="322"/>
        <end position="346"/>
    </location>
</feature>
<dbReference type="PROSITE" id="PS51762">
    <property type="entry name" value="GH16_2"/>
    <property type="match status" value="1"/>
</dbReference>
<dbReference type="EMBL" id="CP144099">
    <property type="protein sequence ID" value="WWC86640.1"/>
    <property type="molecule type" value="Genomic_DNA"/>
</dbReference>
<dbReference type="Gene3D" id="2.60.120.200">
    <property type="match status" value="1"/>
</dbReference>
<gene>
    <name evidence="4" type="ORF">L201_001517</name>
</gene>
<dbReference type="Pfam" id="PF26113">
    <property type="entry name" value="GH16_XgeA"/>
    <property type="match status" value="1"/>
</dbReference>
<keyword evidence="5" id="KW-1185">Reference proteome</keyword>
<dbReference type="InterPro" id="IPR050546">
    <property type="entry name" value="Glycosyl_Hydrlase_16"/>
</dbReference>
<dbReference type="GO" id="GO:0009251">
    <property type="term" value="P:glucan catabolic process"/>
    <property type="evidence" value="ECO:0007669"/>
    <property type="project" value="TreeGrafter"/>
</dbReference>
<dbReference type="GeneID" id="91092189"/>
<proteinExistence type="predicted"/>
<dbReference type="FunFam" id="2.60.120.200:FF:000179">
    <property type="entry name" value="Unplaced genomic scaffold supercont1.19, whole genome shotgun sequence"/>
    <property type="match status" value="1"/>
</dbReference>
<evidence type="ECO:0000256" key="1">
    <source>
        <dbReference type="SAM" id="MobiDB-lite"/>
    </source>
</evidence>
<reference evidence="4 5" key="1">
    <citation type="submission" date="2024-01" db="EMBL/GenBank/DDBJ databases">
        <title>Comparative genomics of Cryptococcus and Kwoniella reveals pathogenesis evolution and contrasting modes of karyotype evolution via chromosome fusion or intercentromeric recombination.</title>
        <authorList>
            <person name="Coelho M.A."/>
            <person name="David-Palma M."/>
            <person name="Shea T."/>
            <person name="Bowers K."/>
            <person name="McGinley-Smith S."/>
            <person name="Mohammad A.W."/>
            <person name="Gnirke A."/>
            <person name="Yurkov A.M."/>
            <person name="Nowrousian M."/>
            <person name="Sun S."/>
            <person name="Cuomo C.A."/>
            <person name="Heitman J."/>
        </authorList>
    </citation>
    <scope>NUCLEOTIDE SEQUENCE [LARGE SCALE GENOMIC DNA]</scope>
    <source>
        <strain evidence="4 5">CBS 6074</strain>
    </source>
</reference>